<reference evidence="2 3" key="1">
    <citation type="submission" date="2021-03" db="EMBL/GenBank/DDBJ databases">
        <title>Genomic Encyclopedia of Type Strains, Phase IV (KMG-IV): sequencing the most valuable type-strain genomes for metagenomic binning, comparative biology and taxonomic classification.</title>
        <authorList>
            <person name="Goeker M."/>
        </authorList>
    </citation>
    <scope>NUCLEOTIDE SEQUENCE [LARGE SCALE GENOMIC DNA]</scope>
    <source>
        <strain evidence="2 3">DSM 40526</strain>
    </source>
</reference>
<accession>A0ABS4KZ48</accession>
<evidence type="ECO:0000313" key="2">
    <source>
        <dbReference type="EMBL" id="MBP2035308.1"/>
    </source>
</evidence>
<dbReference type="RefSeq" id="WP_189968832.1">
    <property type="nucleotide sequence ID" value="NZ_BMVL01000005.1"/>
</dbReference>
<comment type="caution">
    <text evidence="2">The sequence shown here is derived from an EMBL/GenBank/DDBJ whole genome shotgun (WGS) entry which is preliminary data.</text>
</comment>
<dbReference type="Gene3D" id="1.25.40.10">
    <property type="entry name" value="Tetratricopeptide repeat domain"/>
    <property type="match status" value="2"/>
</dbReference>
<dbReference type="EMBL" id="JAGGLQ010000002">
    <property type="protein sequence ID" value="MBP2035308.1"/>
    <property type="molecule type" value="Genomic_DNA"/>
</dbReference>
<organism evidence="2 3">
    <name type="scientific">Streptomyces avidinii</name>
    <dbReference type="NCBI Taxonomy" id="1895"/>
    <lineage>
        <taxon>Bacteria</taxon>
        <taxon>Bacillati</taxon>
        <taxon>Actinomycetota</taxon>
        <taxon>Actinomycetes</taxon>
        <taxon>Kitasatosporales</taxon>
        <taxon>Streptomycetaceae</taxon>
        <taxon>Streptomyces</taxon>
    </lineage>
</organism>
<name>A0ABS4KZ48_STRAV</name>
<feature type="compositionally biased region" description="Basic and acidic residues" evidence="1">
    <location>
        <begin position="625"/>
        <end position="636"/>
    </location>
</feature>
<evidence type="ECO:0000313" key="3">
    <source>
        <dbReference type="Proteomes" id="UP001519310"/>
    </source>
</evidence>
<keyword evidence="3" id="KW-1185">Reference proteome</keyword>
<dbReference type="SUPFAM" id="SSF81901">
    <property type="entry name" value="HCP-like"/>
    <property type="match status" value="1"/>
</dbReference>
<proteinExistence type="predicted"/>
<gene>
    <name evidence="2" type="ORF">J2Z77_001095</name>
</gene>
<evidence type="ECO:0000256" key="1">
    <source>
        <dbReference type="SAM" id="MobiDB-lite"/>
    </source>
</evidence>
<protein>
    <submittedName>
        <fullName evidence="2">Negative regulator of RcsB-dependent stress response</fullName>
    </submittedName>
</protein>
<sequence length="657" mass="71481">MPADRLRFHSRAAELAGLDPEVSKEAEAALDRFESLHGRVVPAAVREWFALAQGADALRKFSNDDMVYDADRLGREEVYYWPEDNGDWPDDVDEQEERQLDPVGSLGLLPFLVENQGVWVMAVRLDGSEDPRLGARAPMSPELLAVAVPGYLDRTEQATAGPHWLREALEYATTRLHGAASALRPIGTMGRTTGYLVADYLLQQAGRSRGTVAVPETVWQALAEYHHPRDTQGLARSAERWGERRYAEELHRIAADRGDIHSGMQLGKLLLAAGRIEELRARADGGDRGANSELVNLLAREGDLAGLRGRSRIGDPVAARLLVSLLLQQGRVEEALSHLEAWAHAGDASAERYIRKIIDEQERFGELRTRADEGDVNAAWSSAELMVKYGRIEELRARADAGDRPAAHELANELARRGEIGELRARAATGESAAGQVLAHLLASQDRLEEALTVLRRLAEAGDESAACRLAELLAEHGGVEEALAILRGLTDSGYHAAWYRLANLLAEDGDLEGAVAIVLAQPHAGGALINVAPVSTALAAGGRLDDLRALADAGSMPAEQSLAHLLEERGDLDELRARADAGGHAAAGLYNALLRRSGRLDELRARAQAGDRIAESLLEQVVAEPRRAEPDHDSDQVTTFLPPWRPNIGPDRPPRR</sequence>
<dbReference type="InterPro" id="IPR011990">
    <property type="entry name" value="TPR-like_helical_dom_sf"/>
</dbReference>
<dbReference type="Proteomes" id="UP001519310">
    <property type="component" value="Unassembled WGS sequence"/>
</dbReference>
<feature type="region of interest" description="Disordered" evidence="1">
    <location>
        <begin position="625"/>
        <end position="657"/>
    </location>
</feature>